<keyword evidence="1" id="KW-0812">Transmembrane</keyword>
<sequence length="341" mass="39443">MNNKHVGSHNNYLVFGIPLLIILTMILIAKTSLFQINSNALATGITFDLLLTLPIVYFLLIRKTNIPKTTIIPLLILAIVICSAILPLEHQFYLNLFKIWILPIVELTVLSFVIYNVRKAIKSFKLKKDASVDFFTTLKSTCYEILPENVVMPLVTEIAVFYYGFIYWKKRKLNVNEFSYHKNSGTIIVLIAIIFIVAIETFVLHKLLVRWSHLAAWILTFLSIYSGIQIFGFLKSMVKRPILIENQQLLLRYGIMTETIIDIKDIESIEITSKDLEKNKETRKLSLLGDLESHNMVIRLKEENTLVGLYGIKRKYKNLAIYVDDKHEFLNQINNLQQPQH</sequence>
<feature type="transmembrane region" description="Helical" evidence="1">
    <location>
        <begin position="187"/>
        <end position="208"/>
    </location>
</feature>
<feature type="transmembrane region" description="Helical" evidence="1">
    <location>
        <begin position="40"/>
        <end position="60"/>
    </location>
</feature>
<dbReference type="RefSeq" id="WP_139000995.1">
    <property type="nucleotide sequence ID" value="NZ_BAABAV010000001.1"/>
</dbReference>
<organism evidence="2 3">
    <name type="scientific">Hyunsoonleella aestuarii</name>
    <dbReference type="NCBI Taxonomy" id="912802"/>
    <lineage>
        <taxon>Bacteria</taxon>
        <taxon>Pseudomonadati</taxon>
        <taxon>Bacteroidota</taxon>
        <taxon>Flavobacteriia</taxon>
        <taxon>Flavobacteriales</taxon>
        <taxon>Flavobacteriaceae</taxon>
    </lineage>
</organism>
<feature type="transmembrane region" description="Helical" evidence="1">
    <location>
        <begin position="72"/>
        <end position="93"/>
    </location>
</feature>
<accession>A0ABP8EAJ6</accession>
<name>A0ABP8EAJ6_9FLAO</name>
<comment type="caution">
    <text evidence="2">The sequence shown here is derived from an EMBL/GenBank/DDBJ whole genome shotgun (WGS) entry which is preliminary data.</text>
</comment>
<reference evidence="3" key="1">
    <citation type="journal article" date="2019" name="Int. J. Syst. Evol. Microbiol.">
        <title>The Global Catalogue of Microorganisms (GCM) 10K type strain sequencing project: providing services to taxonomists for standard genome sequencing and annotation.</title>
        <authorList>
            <consortium name="The Broad Institute Genomics Platform"/>
            <consortium name="The Broad Institute Genome Sequencing Center for Infectious Disease"/>
            <person name="Wu L."/>
            <person name="Ma J."/>
        </authorList>
    </citation>
    <scope>NUCLEOTIDE SEQUENCE [LARGE SCALE GENOMIC DNA]</scope>
    <source>
        <strain evidence="3">JCM 17452</strain>
    </source>
</reference>
<evidence type="ECO:0000256" key="1">
    <source>
        <dbReference type="SAM" id="Phobius"/>
    </source>
</evidence>
<feature type="transmembrane region" description="Helical" evidence="1">
    <location>
        <begin position="214"/>
        <end position="234"/>
    </location>
</feature>
<protein>
    <recommendedName>
        <fullName evidence="4">Beta-carotene 15,15'-monooxygenase</fullName>
    </recommendedName>
</protein>
<feature type="transmembrane region" description="Helical" evidence="1">
    <location>
        <begin position="12"/>
        <end position="34"/>
    </location>
</feature>
<keyword evidence="3" id="KW-1185">Reference proteome</keyword>
<keyword evidence="1" id="KW-1133">Transmembrane helix</keyword>
<gene>
    <name evidence="2" type="ORF">GCM10022257_11890</name>
</gene>
<evidence type="ECO:0008006" key="4">
    <source>
        <dbReference type="Google" id="ProtNLM"/>
    </source>
</evidence>
<evidence type="ECO:0000313" key="3">
    <source>
        <dbReference type="Proteomes" id="UP001500027"/>
    </source>
</evidence>
<evidence type="ECO:0000313" key="2">
    <source>
        <dbReference type="EMBL" id="GAA4269088.1"/>
    </source>
</evidence>
<feature type="transmembrane region" description="Helical" evidence="1">
    <location>
        <begin position="99"/>
        <end position="117"/>
    </location>
</feature>
<dbReference type="EMBL" id="BAABAV010000001">
    <property type="protein sequence ID" value="GAA4269088.1"/>
    <property type="molecule type" value="Genomic_DNA"/>
</dbReference>
<proteinExistence type="predicted"/>
<dbReference type="Proteomes" id="UP001500027">
    <property type="component" value="Unassembled WGS sequence"/>
</dbReference>
<keyword evidence="1" id="KW-0472">Membrane</keyword>